<evidence type="ECO:0000256" key="5">
    <source>
        <dbReference type="ARBA" id="ARBA00022989"/>
    </source>
</evidence>
<evidence type="ECO:0000256" key="3">
    <source>
        <dbReference type="ARBA" id="ARBA00022741"/>
    </source>
</evidence>
<keyword evidence="1" id="KW-0813">Transport</keyword>
<keyword evidence="2 7" id="KW-0812">Transmembrane</keyword>
<comment type="caution">
    <text evidence="9">The sequence shown here is derived from an EMBL/GenBank/DDBJ whole genome shotgun (WGS) entry which is preliminary data.</text>
</comment>
<keyword evidence="5 7" id="KW-1133">Transmembrane helix</keyword>
<dbReference type="PANTHER" id="PTHR24223:SF415">
    <property type="entry name" value="FI20190P1"/>
    <property type="match status" value="1"/>
</dbReference>
<evidence type="ECO:0000259" key="8">
    <source>
        <dbReference type="PROSITE" id="PS50929"/>
    </source>
</evidence>
<feature type="transmembrane region" description="Helical" evidence="7">
    <location>
        <begin position="86"/>
        <end position="106"/>
    </location>
</feature>
<organism evidence="9 10">
    <name type="scientific">Timema podura</name>
    <name type="common">Walking stick</name>
    <dbReference type="NCBI Taxonomy" id="61482"/>
    <lineage>
        <taxon>Eukaryota</taxon>
        <taxon>Metazoa</taxon>
        <taxon>Ecdysozoa</taxon>
        <taxon>Arthropoda</taxon>
        <taxon>Hexapoda</taxon>
        <taxon>Insecta</taxon>
        <taxon>Pterygota</taxon>
        <taxon>Neoptera</taxon>
        <taxon>Polyneoptera</taxon>
        <taxon>Phasmatodea</taxon>
        <taxon>Timematodea</taxon>
        <taxon>Timematoidea</taxon>
        <taxon>Timematidae</taxon>
        <taxon>Timema</taxon>
    </lineage>
</organism>
<keyword evidence="6 7" id="KW-0472">Membrane</keyword>
<dbReference type="PANTHER" id="PTHR24223">
    <property type="entry name" value="ATP-BINDING CASSETTE SUB-FAMILY C"/>
    <property type="match status" value="1"/>
</dbReference>
<accession>A0ABN7P8F8</accession>
<dbReference type="InterPro" id="IPR036640">
    <property type="entry name" value="ABC1_TM_sf"/>
</dbReference>
<evidence type="ECO:0000313" key="9">
    <source>
        <dbReference type="EMBL" id="CAG2062661.1"/>
    </source>
</evidence>
<keyword evidence="3" id="KW-0547">Nucleotide-binding</keyword>
<proteinExistence type="predicted"/>
<evidence type="ECO:0000256" key="1">
    <source>
        <dbReference type="ARBA" id="ARBA00022448"/>
    </source>
</evidence>
<reference evidence="9" key="1">
    <citation type="submission" date="2021-03" db="EMBL/GenBank/DDBJ databases">
        <authorList>
            <person name="Tran Van P."/>
        </authorList>
    </citation>
    <scope>NUCLEOTIDE SEQUENCE</scope>
</reference>
<dbReference type="Gene3D" id="1.20.1560.10">
    <property type="entry name" value="ABC transporter type 1, transmembrane domain"/>
    <property type="match status" value="1"/>
</dbReference>
<dbReference type="Pfam" id="PF00664">
    <property type="entry name" value="ABC_membrane"/>
    <property type="match status" value="1"/>
</dbReference>
<feature type="domain" description="ABC transmembrane type-1" evidence="8">
    <location>
        <begin position="1"/>
        <end position="229"/>
    </location>
</feature>
<dbReference type="InterPro" id="IPR011527">
    <property type="entry name" value="ABC1_TM_dom"/>
</dbReference>
<keyword evidence="4" id="KW-0067">ATP-binding</keyword>
<sequence>MLYSHTNFGVINISTRIRVACCSLMYRKILRLSKTATGHTTTGQVVNLLSNDVSRFDKVLMFLHYVWIMPFQTVLLTYFIWQFVGISALVGVGALFLQTVPVQGYLGKLTSKLRLKVALRTDERVRLMSEIISGIQVIKMYAWEKPFEKMVALARKHEIDVVKQASYLRGVYFSAMVFSERMTLFLTLLSYVLLGNHITPEKVFSLAQFYNIMQLTMAIFYPQAIQFAAEAKVSIKRLEV</sequence>
<evidence type="ECO:0000256" key="7">
    <source>
        <dbReference type="SAM" id="Phobius"/>
    </source>
</evidence>
<feature type="transmembrane region" description="Helical" evidence="7">
    <location>
        <begin position="59"/>
        <end position="80"/>
    </location>
</feature>
<dbReference type="SUPFAM" id="SSF90123">
    <property type="entry name" value="ABC transporter transmembrane region"/>
    <property type="match status" value="1"/>
</dbReference>
<evidence type="ECO:0000256" key="4">
    <source>
        <dbReference type="ARBA" id="ARBA00022840"/>
    </source>
</evidence>
<dbReference type="EMBL" id="CAJPIN010021596">
    <property type="protein sequence ID" value="CAG2062661.1"/>
    <property type="molecule type" value="Genomic_DNA"/>
</dbReference>
<evidence type="ECO:0000256" key="6">
    <source>
        <dbReference type="ARBA" id="ARBA00023136"/>
    </source>
</evidence>
<evidence type="ECO:0000313" key="10">
    <source>
        <dbReference type="Proteomes" id="UP001153148"/>
    </source>
</evidence>
<protein>
    <recommendedName>
        <fullName evidence="8">ABC transmembrane type-1 domain-containing protein</fullName>
    </recommendedName>
</protein>
<dbReference type="Proteomes" id="UP001153148">
    <property type="component" value="Unassembled WGS sequence"/>
</dbReference>
<evidence type="ECO:0000256" key="2">
    <source>
        <dbReference type="ARBA" id="ARBA00022692"/>
    </source>
</evidence>
<name>A0ABN7P8F8_TIMPD</name>
<dbReference type="InterPro" id="IPR050173">
    <property type="entry name" value="ABC_transporter_C-like"/>
</dbReference>
<gene>
    <name evidence="9" type="ORF">TPAB3V08_LOCUS9611</name>
</gene>
<keyword evidence="10" id="KW-1185">Reference proteome</keyword>
<dbReference type="PROSITE" id="PS50929">
    <property type="entry name" value="ABC_TM1F"/>
    <property type="match status" value="1"/>
</dbReference>